<dbReference type="SMART" id="SM00483">
    <property type="entry name" value="POLXc"/>
    <property type="match status" value="1"/>
</dbReference>
<dbReference type="Pfam" id="PF10391">
    <property type="entry name" value="DNA_pol_lambd_f"/>
    <property type="match status" value="1"/>
</dbReference>
<feature type="region of interest" description="Disordered" evidence="19">
    <location>
        <begin position="20"/>
        <end position="69"/>
    </location>
</feature>
<gene>
    <name evidence="21" type="ORF">PAC_10864</name>
</gene>
<evidence type="ECO:0000256" key="19">
    <source>
        <dbReference type="SAM" id="MobiDB-lite"/>
    </source>
</evidence>
<dbReference type="GO" id="GO:0006303">
    <property type="term" value="P:double-strand break repair via nonhomologous end joining"/>
    <property type="evidence" value="ECO:0007669"/>
    <property type="project" value="TreeGrafter"/>
</dbReference>
<keyword evidence="9" id="KW-0235">DNA replication</keyword>
<keyword evidence="22" id="KW-1185">Reference proteome</keyword>
<dbReference type="Gene3D" id="1.10.150.110">
    <property type="entry name" value="DNA polymerase beta, N-terminal domain-like"/>
    <property type="match status" value="1"/>
</dbReference>
<keyword evidence="12 21" id="KW-0239">DNA-directed DNA polymerase</keyword>
<evidence type="ECO:0000313" key="21">
    <source>
        <dbReference type="EMBL" id="CZR60968.1"/>
    </source>
</evidence>
<dbReference type="PANTHER" id="PTHR11276:SF28">
    <property type="entry name" value="DNA POLYMERASE LAMBDA"/>
    <property type="match status" value="1"/>
</dbReference>
<dbReference type="PROSITE" id="PS50172">
    <property type="entry name" value="BRCT"/>
    <property type="match status" value="1"/>
</dbReference>
<dbReference type="STRING" id="576137.A0A1L7X7H0"/>
<evidence type="ECO:0000256" key="8">
    <source>
        <dbReference type="ARBA" id="ARBA00022695"/>
    </source>
</evidence>
<evidence type="ECO:0000256" key="14">
    <source>
        <dbReference type="ARBA" id="ARBA00023204"/>
    </source>
</evidence>
<feature type="domain" description="BRCT" evidence="20">
    <location>
        <begin position="177"/>
        <end position="277"/>
    </location>
</feature>
<dbReference type="GO" id="GO:0006260">
    <property type="term" value="P:DNA replication"/>
    <property type="evidence" value="ECO:0007669"/>
    <property type="project" value="UniProtKB-KW"/>
</dbReference>
<dbReference type="Gene3D" id="3.30.210.10">
    <property type="entry name" value="DNA polymerase, thumb domain"/>
    <property type="match status" value="1"/>
</dbReference>
<dbReference type="Pfam" id="PF00533">
    <property type="entry name" value="BRCT"/>
    <property type="match status" value="1"/>
</dbReference>
<dbReference type="FunFam" id="1.10.150.110:FF:000005">
    <property type="entry name" value="DNA polymerase POL4"/>
    <property type="match status" value="1"/>
</dbReference>
<dbReference type="EMBL" id="FJOG01000017">
    <property type="protein sequence ID" value="CZR60968.1"/>
    <property type="molecule type" value="Genomic_DNA"/>
</dbReference>
<dbReference type="Pfam" id="PF14716">
    <property type="entry name" value="HHH_8"/>
    <property type="match status" value="1"/>
</dbReference>
<evidence type="ECO:0000313" key="22">
    <source>
        <dbReference type="Proteomes" id="UP000184330"/>
    </source>
</evidence>
<dbReference type="Pfam" id="PF14791">
    <property type="entry name" value="DNA_pol_B_thumb"/>
    <property type="match status" value="1"/>
</dbReference>
<feature type="region of interest" description="Disordered" evidence="19">
    <location>
        <begin position="386"/>
        <end position="433"/>
    </location>
</feature>
<keyword evidence="16" id="KW-0539">Nucleus</keyword>
<evidence type="ECO:0000256" key="18">
    <source>
        <dbReference type="PIRSR" id="PIRSR622312-50"/>
    </source>
</evidence>
<dbReference type="PRINTS" id="PR00870">
    <property type="entry name" value="DNAPOLXBETA"/>
</dbReference>
<dbReference type="AlphaFoldDB" id="A0A1L7X7H0"/>
<evidence type="ECO:0000256" key="1">
    <source>
        <dbReference type="ARBA" id="ARBA00001936"/>
    </source>
</evidence>
<feature type="compositionally biased region" description="Acidic residues" evidence="19">
    <location>
        <begin position="388"/>
        <end position="397"/>
    </location>
</feature>
<dbReference type="PROSITE" id="PS00522">
    <property type="entry name" value="DNA_POLYMERASE_X"/>
    <property type="match status" value="1"/>
</dbReference>
<evidence type="ECO:0000256" key="4">
    <source>
        <dbReference type="ARBA" id="ARBA00012417"/>
    </source>
</evidence>
<evidence type="ECO:0000256" key="16">
    <source>
        <dbReference type="ARBA" id="ARBA00023242"/>
    </source>
</evidence>
<comment type="cofactor">
    <cofactor evidence="1">
        <name>Mn(2+)</name>
        <dbReference type="ChEBI" id="CHEBI:29035"/>
    </cofactor>
</comment>
<keyword evidence="8" id="KW-0548">Nucleotidyltransferase</keyword>
<reference evidence="21 22" key="1">
    <citation type="submission" date="2016-03" db="EMBL/GenBank/DDBJ databases">
        <authorList>
            <person name="Ploux O."/>
        </authorList>
    </citation>
    <scope>NUCLEOTIDE SEQUENCE [LARGE SCALE GENOMIC DNA]</scope>
    <source>
        <strain evidence="21 22">UAMH 11012</strain>
    </source>
</reference>
<dbReference type="GO" id="GO:0003887">
    <property type="term" value="F:DNA-directed DNA polymerase activity"/>
    <property type="evidence" value="ECO:0007669"/>
    <property type="project" value="UniProtKB-KW"/>
</dbReference>
<proteinExistence type="inferred from homology"/>
<dbReference type="SUPFAM" id="SSF81585">
    <property type="entry name" value="PsbU/PolX domain-like"/>
    <property type="match status" value="1"/>
</dbReference>
<comment type="catalytic activity">
    <reaction evidence="17">
        <text>DNA(n) + a 2'-deoxyribonucleoside 5'-triphosphate = DNA(n+1) + diphosphate</text>
        <dbReference type="Rhea" id="RHEA:22508"/>
        <dbReference type="Rhea" id="RHEA-COMP:17339"/>
        <dbReference type="Rhea" id="RHEA-COMP:17340"/>
        <dbReference type="ChEBI" id="CHEBI:33019"/>
        <dbReference type="ChEBI" id="CHEBI:61560"/>
        <dbReference type="ChEBI" id="CHEBI:173112"/>
        <dbReference type="EC" id="2.7.7.7"/>
    </reaction>
</comment>
<feature type="active site" description="Nucleophile; Schiff-base intermediate with DNA; for 5'-dRP lyase activity" evidence="18">
    <location>
        <position position="516"/>
    </location>
</feature>
<evidence type="ECO:0000256" key="6">
    <source>
        <dbReference type="ARBA" id="ARBA00022634"/>
    </source>
</evidence>
<dbReference type="GO" id="GO:0005634">
    <property type="term" value="C:nucleus"/>
    <property type="evidence" value="ECO:0007669"/>
    <property type="project" value="UniProtKB-SubCell"/>
</dbReference>
<evidence type="ECO:0000256" key="12">
    <source>
        <dbReference type="ARBA" id="ARBA00022932"/>
    </source>
</evidence>
<dbReference type="SUPFAM" id="SSF52113">
    <property type="entry name" value="BRCT domain"/>
    <property type="match status" value="1"/>
</dbReference>
<feature type="region of interest" description="Disordered" evidence="19">
    <location>
        <begin position="286"/>
        <end position="360"/>
    </location>
</feature>
<dbReference type="SUPFAM" id="SSF81301">
    <property type="entry name" value="Nucleotidyltransferase"/>
    <property type="match status" value="1"/>
</dbReference>
<dbReference type="InterPro" id="IPR010996">
    <property type="entry name" value="HHH_MUS81"/>
</dbReference>
<name>A0A1L7X7H0_9HELO</name>
<keyword evidence="13" id="KW-0238">DNA-binding</keyword>
<dbReference type="FunFam" id="1.10.150.20:FF:000010">
    <property type="entry name" value="DNA polymerase lambda"/>
    <property type="match status" value="1"/>
</dbReference>
<feature type="compositionally biased region" description="Low complexity" evidence="19">
    <location>
        <begin position="41"/>
        <end position="64"/>
    </location>
</feature>
<dbReference type="GO" id="GO:0016829">
    <property type="term" value="F:lyase activity"/>
    <property type="evidence" value="ECO:0007669"/>
    <property type="project" value="UniProtKB-KW"/>
</dbReference>
<feature type="compositionally biased region" description="Basic and acidic residues" evidence="19">
    <location>
        <begin position="286"/>
        <end position="299"/>
    </location>
</feature>
<evidence type="ECO:0000256" key="10">
    <source>
        <dbReference type="ARBA" id="ARBA00022723"/>
    </source>
</evidence>
<keyword evidence="11" id="KW-0227">DNA damage</keyword>
<protein>
    <recommendedName>
        <fullName evidence="5">DNA polymerase lambda</fullName>
        <ecNumber evidence="4">2.7.7.7</ecNumber>
    </recommendedName>
</protein>
<dbReference type="InterPro" id="IPR043519">
    <property type="entry name" value="NT_sf"/>
</dbReference>
<dbReference type="FunFam" id="3.30.210.10:FF:000001">
    <property type="entry name" value="DNA polymerase lambda"/>
    <property type="match status" value="1"/>
</dbReference>
<dbReference type="Proteomes" id="UP000184330">
    <property type="component" value="Unassembled WGS sequence"/>
</dbReference>
<dbReference type="EC" id="2.7.7.7" evidence="4"/>
<sequence>MIFEEEEMDDKDEYFRQLYALNDSSDEEEDTNNAREILKQSSRPPSSSFSVSSHSFSARRSQPSKTLGNISAIHRTTSAPASSTSVVRETPLLTRKSSKLRYDISTPEMNQTFSASTPPTLSSIPAPAPQRSVSTSELDTGPKLNMVPSAGINAMLSKPDERKKRKRKETPVILVPERERIFAGKTIFFIPPNDKHSVREARITNAMKYGATWTKKWTPDITHIIVDKEYKFEQIMGMLKPLMKTDSIPQNIILVNDKYTVDCIRDKILVDETQSRYIIRRDVPVTEEQEIRQPAEPRKALRIQRRKSKKDQDTPDDHTQRSEASTQSQHPQDQPDSSPGVWLPTTNAEPPVIVESPRERSPMLDVALGEGSELDTAIAEIMRFGDLPLDDDDDEEERPSSSEGNTDPDHDGSSEEDLRPRRRTKKRKKFQKQGDANSAAYVCMTGGTGITDETNPNRHTIQILEKMSKYYGRMSDTWRELSYRKACGTLRKQGVWICTFDQAFELPFIGERIATKIEEIAITGHLRRLDNAELEPEDHLLKLFLGIYNVGPVEASKFIRAGYKTLDDLRTKARLTKCQQIGLDHYDDFATRIPRDQMTALGEIVKAMAKPIDPDVNPIIGGSYRRGAKDSGDIDFIFTKPGTTHAHDLHYFLSSLVSRLTSTGFLTCALATPSHRRDDDSGSKWHGACVLPGNPIWRRIDFLLVPESEIGAALIYFTGDDIFNRSMRLLASRKNMRLNQRGLYKDLMRGPGRLKLNEGELVEGSDEKRIFEILGVPWKKPENRICH</sequence>
<keyword evidence="6" id="KW-0237">DNA synthesis</keyword>
<evidence type="ECO:0000256" key="3">
    <source>
        <dbReference type="ARBA" id="ARBA00008323"/>
    </source>
</evidence>
<keyword evidence="7" id="KW-0808">Transferase</keyword>
<dbReference type="Pfam" id="PF14792">
    <property type="entry name" value="DNA_pol_B_palm"/>
    <property type="match status" value="1"/>
</dbReference>
<dbReference type="InterPro" id="IPR002008">
    <property type="entry name" value="DNA_pol_X_beta-like"/>
</dbReference>
<evidence type="ECO:0000256" key="11">
    <source>
        <dbReference type="ARBA" id="ARBA00022763"/>
    </source>
</evidence>
<dbReference type="InterPro" id="IPR022312">
    <property type="entry name" value="DNA_pol_X"/>
</dbReference>
<comment type="subcellular location">
    <subcellularLocation>
        <location evidence="2">Nucleus</location>
    </subcellularLocation>
</comment>
<dbReference type="SUPFAM" id="SSF47802">
    <property type="entry name" value="DNA polymerase beta, N-terminal domain-like"/>
    <property type="match status" value="1"/>
</dbReference>
<evidence type="ECO:0000256" key="9">
    <source>
        <dbReference type="ARBA" id="ARBA00022705"/>
    </source>
</evidence>
<organism evidence="21 22">
    <name type="scientific">Phialocephala subalpina</name>
    <dbReference type="NCBI Taxonomy" id="576137"/>
    <lineage>
        <taxon>Eukaryota</taxon>
        <taxon>Fungi</taxon>
        <taxon>Dikarya</taxon>
        <taxon>Ascomycota</taxon>
        <taxon>Pezizomycotina</taxon>
        <taxon>Leotiomycetes</taxon>
        <taxon>Helotiales</taxon>
        <taxon>Mollisiaceae</taxon>
        <taxon>Phialocephala</taxon>
        <taxon>Phialocephala fortinii species complex</taxon>
    </lineage>
</organism>
<dbReference type="InterPro" id="IPR029398">
    <property type="entry name" value="PolB_thumb"/>
</dbReference>
<dbReference type="Gene3D" id="3.30.460.10">
    <property type="entry name" value="Beta Polymerase, domain 2"/>
    <property type="match status" value="1"/>
</dbReference>
<feature type="compositionally biased region" description="Low complexity" evidence="19">
    <location>
        <begin position="325"/>
        <end position="339"/>
    </location>
</feature>
<evidence type="ECO:0000256" key="15">
    <source>
        <dbReference type="ARBA" id="ARBA00023239"/>
    </source>
</evidence>
<feature type="region of interest" description="Disordered" evidence="19">
    <location>
        <begin position="110"/>
        <end position="148"/>
    </location>
</feature>
<dbReference type="InterPro" id="IPR037160">
    <property type="entry name" value="DNA_Pol_thumb_sf"/>
</dbReference>
<comment type="similarity">
    <text evidence="3">Belongs to the DNA polymerase type-X family.</text>
</comment>
<feature type="compositionally biased region" description="Basic residues" evidence="19">
    <location>
        <begin position="300"/>
        <end position="309"/>
    </location>
</feature>
<dbReference type="PRINTS" id="PR00869">
    <property type="entry name" value="DNAPOLX"/>
</dbReference>
<accession>A0A1L7X7H0</accession>
<keyword evidence="14" id="KW-0234">DNA repair</keyword>
<dbReference type="CDD" id="cd00141">
    <property type="entry name" value="NT_POLXc"/>
    <property type="match status" value="1"/>
</dbReference>
<dbReference type="InterPro" id="IPR018944">
    <property type="entry name" value="DNA_pol_lambd_fingers_domain"/>
</dbReference>
<dbReference type="InterPro" id="IPR027421">
    <property type="entry name" value="DNA_pol_lamdba_lyase_dom_sf"/>
</dbReference>
<dbReference type="InterPro" id="IPR019843">
    <property type="entry name" value="DNA_pol-X_BS"/>
</dbReference>
<dbReference type="OrthoDB" id="205514at2759"/>
<dbReference type="InterPro" id="IPR028207">
    <property type="entry name" value="DNA_pol_B_palm_palm"/>
</dbReference>
<evidence type="ECO:0000259" key="20">
    <source>
        <dbReference type="PROSITE" id="PS50172"/>
    </source>
</evidence>
<dbReference type="InterPro" id="IPR001357">
    <property type="entry name" value="BRCT_dom"/>
</dbReference>
<evidence type="ECO:0000256" key="5">
    <source>
        <dbReference type="ARBA" id="ARBA00016513"/>
    </source>
</evidence>
<dbReference type="PANTHER" id="PTHR11276">
    <property type="entry name" value="DNA POLYMERASE TYPE-X FAMILY MEMBER"/>
    <property type="match status" value="1"/>
</dbReference>
<dbReference type="Gene3D" id="3.40.50.10190">
    <property type="entry name" value="BRCT domain"/>
    <property type="match status" value="1"/>
</dbReference>
<feature type="compositionally biased region" description="Polar residues" evidence="19">
    <location>
        <begin position="110"/>
        <end position="123"/>
    </location>
</feature>
<dbReference type="InterPro" id="IPR002054">
    <property type="entry name" value="DNA-dir_DNA_pol_X"/>
</dbReference>
<evidence type="ECO:0000256" key="17">
    <source>
        <dbReference type="ARBA" id="ARBA00049244"/>
    </source>
</evidence>
<keyword evidence="15" id="KW-0456">Lyase</keyword>
<dbReference type="Gene3D" id="1.10.150.20">
    <property type="entry name" value="5' to 3' exonuclease, C-terminal subdomain"/>
    <property type="match status" value="1"/>
</dbReference>
<evidence type="ECO:0000256" key="13">
    <source>
        <dbReference type="ARBA" id="ARBA00023125"/>
    </source>
</evidence>
<dbReference type="GO" id="GO:0046872">
    <property type="term" value="F:metal ion binding"/>
    <property type="evidence" value="ECO:0007669"/>
    <property type="project" value="UniProtKB-KW"/>
</dbReference>
<keyword evidence="10" id="KW-0479">Metal-binding</keyword>
<feature type="compositionally biased region" description="Basic and acidic residues" evidence="19">
    <location>
        <begin position="310"/>
        <end position="321"/>
    </location>
</feature>
<feature type="compositionally biased region" description="Basic and acidic residues" evidence="19">
    <location>
        <begin position="407"/>
        <end position="419"/>
    </location>
</feature>
<dbReference type="GO" id="GO:0003677">
    <property type="term" value="F:DNA binding"/>
    <property type="evidence" value="ECO:0007669"/>
    <property type="project" value="UniProtKB-KW"/>
</dbReference>
<evidence type="ECO:0000256" key="7">
    <source>
        <dbReference type="ARBA" id="ARBA00022679"/>
    </source>
</evidence>
<feature type="compositionally biased region" description="Basic residues" evidence="19">
    <location>
        <begin position="420"/>
        <end position="431"/>
    </location>
</feature>
<evidence type="ECO:0000256" key="2">
    <source>
        <dbReference type="ARBA" id="ARBA00004123"/>
    </source>
</evidence>
<dbReference type="InterPro" id="IPR036420">
    <property type="entry name" value="BRCT_dom_sf"/>
</dbReference>